<organism evidence="6 7">
    <name type="scientific">Tricholomella constricta</name>
    <dbReference type="NCBI Taxonomy" id="117010"/>
    <lineage>
        <taxon>Eukaryota</taxon>
        <taxon>Fungi</taxon>
        <taxon>Dikarya</taxon>
        <taxon>Basidiomycota</taxon>
        <taxon>Agaricomycotina</taxon>
        <taxon>Agaricomycetes</taxon>
        <taxon>Agaricomycetidae</taxon>
        <taxon>Agaricales</taxon>
        <taxon>Tricholomatineae</taxon>
        <taxon>Lyophyllaceae</taxon>
        <taxon>Tricholomella</taxon>
    </lineage>
</organism>
<proteinExistence type="inferred from homology"/>
<evidence type="ECO:0000256" key="5">
    <source>
        <dbReference type="SAM" id="MobiDB-lite"/>
    </source>
</evidence>
<dbReference type="GO" id="GO:0016491">
    <property type="term" value="F:oxidoreductase activity"/>
    <property type="evidence" value="ECO:0007669"/>
    <property type="project" value="UniProtKB-KW"/>
</dbReference>
<dbReference type="Gene3D" id="3.40.50.720">
    <property type="entry name" value="NAD(P)-binding Rossmann-like Domain"/>
    <property type="match status" value="1"/>
</dbReference>
<dbReference type="InterPro" id="IPR036291">
    <property type="entry name" value="NAD(P)-bd_dom_sf"/>
</dbReference>
<evidence type="ECO:0000256" key="3">
    <source>
        <dbReference type="ARBA" id="ARBA00023002"/>
    </source>
</evidence>
<evidence type="ECO:0000313" key="6">
    <source>
        <dbReference type="EMBL" id="KAF5370907.1"/>
    </source>
</evidence>
<name>A0A8H5GTZ7_9AGAR</name>
<evidence type="ECO:0000313" key="7">
    <source>
        <dbReference type="Proteomes" id="UP000565441"/>
    </source>
</evidence>
<comment type="caution">
    <text evidence="6">The sequence shown here is derived from an EMBL/GenBank/DDBJ whole genome shotgun (WGS) entry which is preliminary data.</text>
</comment>
<evidence type="ECO:0000256" key="2">
    <source>
        <dbReference type="ARBA" id="ARBA00022857"/>
    </source>
</evidence>
<accession>A0A8H5GTZ7</accession>
<feature type="region of interest" description="Disordered" evidence="5">
    <location>
        <begin position="1"/>
        <end position="23"/>
    </location>
</feature>
<dbReference type="PANTHER" id="PTHR43976:SF16">
    <property type="entry name" value="SHORT-CHAIN DEHYDROGENASE_REDUCTASE FAMILY PROTEIN"/>
    <property type="match status" value="1"/>
</dbReference>
<dbReference type="PROSITE" id="PS00061">
    <property type="entry name" value="ADH_SHORT"/>
    <property type="match status" value="1"/>
</dbReference>
<dbReference type="AlphaFoldDB" id="A0A8H5GTZ7"/>
<dbReference type="EMBL" id="JAACJP010000050">
    <property type="protein sequence ID" value="KAF5370907.1"/>
    <property type="molecule type" value="Genomic_DNA"/>
</dbReference>
<evidence type="ECO:0000256" key="4">
    <source>
        <dbReference type="RuleBase" id="RU000363"/>
    </source>
</evidence>
<dbReference type="PRINTS" id="PR00081">
    <property type="entry name" value="GDHRDH"/>
</dbReference>
<gene>
    <name evidence="6" type="ORF">D9615_009800</name>
</gene>
<reference evidence="6 7" key="1">
    <citation type="journal article" date="2020" name="ISME J.">
        <title>Uncovering the hidden diversity of litter-decomposition mechanisms in mushroom-forming fungi.</title>
        <authorList>
            <person name="Floudas D."/>
            <person name="Bentzer J."/>
            <person name="Ahren D."/>
            <person name="Johansson T."/>
            <person name="Persson P."/>
            <person name="Tunlid A."/>
        </authorList>
    </citation>
    <scope>NUCLEOTIDE SEQUENCE [LARGE SCALE GENOMIC DNA]</scope>
    <source>
        <strain evidence="6 7">CBS 661.87</strain>
    </source>
</reference>
<dbReference type="Pfam" id="PF00106">
    <property type="entry name" value="adh_short"/>
    <property type="match status" value="1"/>
</dbReference>
<dbReference type="CDD" id="cd05374">
    <property type="entry name" value="17beta-HSD-like_SDR_c"/>
    <property type="match status" value="1"/>
</dbReference>
<dbReference type="SUPFAM" id="SSF51735">
    <property type="entry name" value="NAD(P)-binding Rossmann-fold domains"/>
    <property type="match status" value="1"/>
</dbReference>
<comment type="similarity">
    <text evidence="1 4">Belongs to the short-chain dehydrogenases/reductases (SDR) family.</text>
</comment>
<dbReference type="InterPro" id="IPR020904">
    <property type="entry name" value="Sc_DH/Rdtase_CS"/>
</dbReference>
<keyword evidence="2" id="KW-0521">NADP</keyword>
<dbReference type="InterPro" id="IPR002347">
    <property type="entry name" value="SDR_fam"/>
</dbReference>
<protein>
    <submittedName>
        <fullName evidence="6">Uncharacterized protein</fullName>
    </submittedName>
</protein>
<dbReference type="OrthoDB" id="1274115at2759"/>
<keyword evidence="7" id="KW-1185">Reference proteome</keyword>
<dbReference type="Proteomes" id="UP000565441">
    <property type="component" value="Unassembled WGS sequence"/>
</dbReference>
<dbReference type="InterPro" id="IPR051911">
    <property type="entry name" value="SDR_oxidoreductase"/>
</dbReference>
<feature type="compositionally biased region" description="Low complexity" evidence="5">
    <location>
        <begin position="1"/>
        <end position="19"/>
    </location>
</feature>
<keyword evidence="3" id="KW-0560">Oxidoreductase</keyword>
<dbReference type="PANTHER" id="PTHR43976">
    <property type="entry name" value="SHORT CHAIN DEHYDROGENASE"/>
    <property type="match status" value="1"/>
</dbReference>
<sequence>MSINHRSTHTSTNTGTSSGFGRRLVTSALRRGDRVIATARTSEKLEALAASCDPKVRHNLHTLQLDVTEGEAALRAKTDEAAAVWGQIDVLVNNAGVGYHSILEEGGSAHLRKQFEPNVFGMVDMTVAALPHLRASKDALMVILGSRSGWRTIPGIGPYAASKAAVHSLTETLSAELAQFNIRVLLVAPGSFRTEGIYAQAFNTQNPIAAYDAMRQTSASRNQAVAGNEKGDPDKAMEAVIDVVRGEGVAKGRTWPGYLVLGEDAEHDVRAQCNKILKALDEWKDVSCGVNFD</sequence>
<evidence type="ECO:0000256" key="1">
    <source>
        <dbReference type="ARBA" id="ARBA00006484"/>
    </source>
</evidence>
<dbReference type="PRINTS" id="PR00080">
    <property type="entry name" value="SDRFAMILY"/>
</dbReference>